<dbReference type="EMBL" id="CP018622">
    <property type="protein sequence ID" value="AUJ25687.1"/>
    <property type="molecule type" value="Genomic_DNA"/>
</dbReference>
<evidence type="ECO:0000313" key="3">
    <source>
        <dbReference type="Proteomes" id="UP000234237"/>
    </source>
</evidence>
<reference evidence="2 4" key="3">
    <citation type="submission" date="2024-01" db="EMBL/GenBank/DDBJ databases">
        <title>Survival strategy associated with biotechnological potential of Virgibacillus dokdonensis T4.6 isolated from salt-fermented shrimp paste.</title>
        <authorList>
            <person name="Doan T.V."/>
            <person name="Quach N.T."/>
            <person name="Phi Q.-T."/>
        </authorList>
    </citation>
    <scope>NUCLEOTIDE SEQUENCE [LARGE SCALE GENOMIC DNA]</scope>
    <source>
        <strain evidence="2 4">T4.6</strain>
    </source>
</reference>
<accession>A0A2K9J155</accession>
<dbReference type="KEGG" id="vpn:A21D_02641"/>
<evidence type="ECO:0000313" key="2">
    <source>
        <dbReference type="EMBL" id="MEF2290953.1"/>
    </source>
</evidence>
<protein>
    <submittedName>
        <fullName evidence="2">AzlC family ABC transporter permease</fullName>
    </submittedName>
    <submittedName>
        <fullName evidence="1">AzlC protein</fullName>
    </submittedName>
</protein>
<gene>
    <name evidence="1" type="ORF">A21D_02641</name>
    <name evidence="2" type="ORF">V2W34_02865</name>
</gene>
<dbReference type="Pfam" id="PF03591">
    <property type="entry name" value="AzlC"/>
    <property type="match status" value="1"/>
</dbReference>
<dbReference type="Proteomes" id="UP000234237">
    <property type="component" value="Chromosome"/>
</dbReference>
<sequence>MVGYIPIAITYGELAKQAGASLTEWTLVSVLVFAGAS</sequence>
<dbReference type="STRING" id="302167.GCA_900166595_01451"/>
<evidence type="ECO:0000313" key="4">
    <source>
        <dbReference type="Proteomes" id="UP001356080"/>
    </source>
</evidence>
<dbReference type="RefSeq" id="WP_331804829.1">
    <property type="nucleotide sequence ID" value="NZ_CP018622.1"/>
</dbReference>
<dbReference type="Proteomes" id="UP001356080">
    <property type="component" value="Unassembled WGS sequence"/>
</dbReference>
<organism evidence="1 3">
    <name type="scientific">Virgibacillus dokdonensis</name>
    <dbReference type="NCBI Taxonomy" id="302167"/>
    <lineage>
        <taxon>Bacteria</taxon>
        <taxon>Bacillati</taxon>
        <taxon>Bacillota</taxon>
        <taxon>Bacilli</taxon>
        <taxon>Bacillales</taxon>
        <taxon>Bacillaceae</taxon>
        <taxon>Virgibacillus</taxon>
    </lineage>
</organism>
<reference evidence="1" key="1">
    <citation type="submission" date="2016-11" db="EMBL/GenBank/DDBJ databases">
        <title>Complete genome sequence of Virgibacillus dokdonensis 21D, a halophilic bacterium isolated from the deep hypersaline anoxic basin Discovery in the Mediterranean Sea.</title>
        <authorList>
            <person name="Zeaiter Z."/>
            <person name="Booth J.M."/>
            <person name="Prosdocimi E.M."/>
            <person name="Mapelli F."/>
            <person name="Fusi M."/>
            <person name="Daffonchio D."/>
            <person name="Borin S."/>
            <person name="Crotti E."/>
        </authorList>
    </citation>
    <scope>NUCLEOTIDE SEQUENCE</scope>
    <source>
        <strain evidence="1">21D</strain>
    </source>
</reference>
<evidence type="ECO:0000313" key="1">
    <source>
        <dbReference type="EMBL" id="AUJ25687.1"/>
    </source>
</evidence>
<reference evidence="3" key="2">
    <citation type="submission" date="2016-11" db="EMBL/GenBank/DDBJ databases">
        <title>Complete genome sequence of Virgibacillus pantothenticus 21D, a halophilic bacterium isolated from the deep hypersaline anoxic basin Discovery in the Mediterranean Sea.</title>
        <authorList>
            <person name="Zeaiter Z."/>
            <person name="Booth J.M."/>
            <person name="Prosdocimi E.M."/>
            <person name="Mapelli F."/>
            <person name="Fusi M."/>
            <person name="Daffonchio D."/>
            <person name="Borin S."/>
            <person name="Crotti E."/>
        </authorList>
    </citation>
    <scope>NUCLEOTIDE SEQUENCE [LARGE SCALE GENOMIC DNA]</scope>
    <source>
        <strain evidence="3">21D</strain>
    </source>
</reference>
<dbReference type="InterPro" id="IPR011606">
    <property type="entry name" value="Brnchd-chn_aa_trnsp_permease"/>
</dbReference>
<dbReference type="EMBL" id="JAZHPM010000004">
    <property type="protein sequence ID" value="MEF2290953.1"/>
    <property type="molecule type" value="Genomic_DNA"/>
</dbReference>
<proteinExistence type="predicted"/>
<dbReference type="AlphaFoldDB" id="A0A2K9J155"/>
<name>A0A2K9J155_9BACI</name>
<keyword evidence="4" id="KW-1185">Reference proteome</keyword>